<reference evidence="13" key="1">
    <citation type="submission" date="2023-03" db="EMBL/GenBank/DDBJ databases">
        <authorList>
            <person name="Steffen K."/>
            <person name="Cardenas P."/>
        </authorList>
    </citation>
    <scope>NUCLEOTIDE SEQUENCE</scope>
</reference>
<organism evidence="13 14">
    <name type="scientific">Geodia barretti</name>
    <name type="common">Barrett's horny sponge</name>
    <dbReference type="NCBI Taxonomy" id="519541"/>
    <lineage>
        <taxon>Eukaryota</taxon>
        <taxon>Metazoa</taxon>
        <taxon>Porifera</taxon>
        <taxon>Demospongiae</taxon>
        <taxon>Heteroscleromorpha</taxon>
        <taxon>Tetractinellida</taxon>
        <taxon>Astrophorina</taxon>
        <taxon>Geodiidae</taxon>
        <taxon>Geodia</taxon>
    </lineage>
</organism>
<dbReference type="SUPFAM" id="SSF51197">
    <property type="entry name" value="Clavaminate synthase-like"/>
    <property type="match status" value="1"/>
</dbReference>
<keyword evidence="7" id="KW-0223">Dioxygenase</keyword>
<evidence type="ECO:0000256" key="6">
    <source>
        <dbReference type="ARBA" id="ARBA00022853"/>
    </source>
</evidence>
<accession>A0AA35WP24</accession>
<gene>
    <name evidence="13" type="ORF">GBAR_LOCUS12735</name>
</gene>
<dbReference type="InterPro" id="IPR048560">
    <property type="entry name" value="KDM6A_B-like_GATAL"/>
</dbReference>
<keyword evidence="4" id="KW-0479">Metal-binding</keyword>
<keyword evidence="6" id="KW-0156">Chromatin regulator</keyword>
<evidence type="ECO:0000256" key="10">
    <source>
        <dbReference type="ARBA" id="ARBA00023242"/>
    </source>
</evidence>
<dbReference type="InterPro" id="IPR048562">
    <property type="entry name" value="KDM6A_B-like_C-hel"/>
</dbReference>
<keyword evidence="3" id="KW-0597">Phosphoprotein</keyword>
<comment type="cofactor">
    <cofactor evidence="1">
        <name>Fe(2+)</name>
        <dbReference type="ChEBI" id="CHEBI:29033"/>
    </cofactor>
</comment>
<sequence length="285" mass="32870">MYCAGDCPETNLLSHIGHTVLGMNSVQLYMKVAGSRTPGHQENNNFCSLNINVGPGTCEWFAVPNSYWGVLHSLCEKYKVNFLIGSWWPVLEELPQHNIPVYRFTQYRGEVVFINPGTIHWVQANGVCNNIAWNTGPPTAHQFRMAWERYQWNKLQKVRSIVPMVHLTWNMARRIRLNDSHFYWQVRSLLESSLAQTNLLVSHLKKAGIPILWHGRLAGESAPYCNDCAEEVFNVLFVLSHRGEYLVYCHRCASSMRKTFTVLQQYDIEELKDILAMFSLHLPET</sequence>
<dbReference type="Gene3D" id="2.10.110.20">
    <property type="match status" value="1"/>
</dbReference>
<name>A0AA35WP24_GEOBA</name>
<dbReference type="GO" id="GO:0051213">
    <property type="term" value="F:dioxygenase activity"/>
    <property type="evidence" value="ECO:0007669"/>
    <property type="project" value="UniProtKB-KW"/>
</dbReference>
<dbReference type="AlphaFoldDB" id="A0AA35WP24"/>
<dbReference type="PANTHER" id="PTHR14017:SF1">
    <property type="entry name" value="LD02225P"/>
    <property type="match status" value="1"/>
</dbReference>
<dbReference type="GO" id="GO:0044666">
    <property type="term" value="C:MLL3/4 complex"/>
    <property type="evidence" value="ECO:0007669"/>
    <property type="project" value="TreeGrafter"/>
</dbReference>
<dbReference type="GO" id="GO:0010468">
    <property type="term" value="P:regulation of gene expression"/>
    <property type="evidence" value="ECO:0007669"/>
    <property type="project" value="TreeGrafter"/>
</dbReference>
<dbReference type="Pfam" id="PF21322">
    <property type="entry name" value="KDM6_C-hel"/>
    <property type="match status" value="1"/>
</dbReference>
<dbReference type="PROSITE" id="PS51184">
    <property type="entry name" value="JMJC"/>
    <property type="match status" value="1"/>
</dbReference>
<evidence type="ECO:0000256" key="7">
    <source>
        <dbReference type="ARBA" id="ARBA00022964"/>
    </source>
</evidence>
<keyword evidence="5" id="KW-0862">Zinc</keyword>
<feature type="domain" description="JmjC" evidence="12">
    <location>
        <begin position="1"/>
        <end position="152"/>
    </location>
</feature>
<dbReference type="Proteomes" id="UP001174909">
    <property type="component" value="Unassembled WGS sequence"/>
</dbReference>
<evidence type="ECO:0000256" key="9">
    <source>
        <dbReference type="ARBA" id="ARBA00023004"/>
    </source>
</evidence>
<dbReference type="InterPro" id="IPR051630">
    <property type="entry name" value="Corepressor-Demethylase"/>
</dbReference>
<evidence type="ECO:0000256" key="4">
    <source>
        <dbReference type="ARBA" id="ARBA00022723"/>
    </source>
</evidence>
<dbReference type="GO" id="GO:0000978">
    <property type="term" value="F:RNA polymerase II cis-regulatory region sequence-specific DNA binding"/>
    <property type="evidence" value="ECO:0007669"/>
    <property type="project" value="TreeGrafter"/>
</dbReference>
<evidence type="ECO:0000256" key="5">
    <source>
        <dbReference type="ARBA" id="ARBA00022833"/>
    </source>
</evidence>
<evidence type="ECO:0000259" key="12">
    <source>
        <dbReference type="PROSITE" id="PS51184"/>
    </source>
</evidence>
<keyword evidence="10" id="KW-0539">Nucleus</keyword>
<keyword evidence="8" id="KW-0560">Oxidoreductase</keyword>
<dbReference type="GO" id="GO:0032452">
    <property type="term" value="F:histone demethylase activity"/>
    <property type="evidence" value="ECO:0007669"/>
    <property type="project" value="UniProtKB-ARBA"/>
</dbReference>
<proteinExistence type="inferred from homology"/>
<protein>
    <submittedName>
        <fullName evidence="13">Lysine-specific demethylase 6A</fullName>
    </submittedName>
</protein>
<evidence type="ECO:0000256" key="3">
    <source>
        <dbReference type="ARBA" id="ARBA00022553"/>
    </source>
</evidence>
<dbReference type="EMBL" id="CASHTH010001902">
    <property type="protein sequence ID" value="CAI8021475.1"/>
    <property type="molecule type" value="Genomic_DNA"/>
</dbReference>
<evidence type="ECO:0000256" key="2">
    <source>
        <dbReference type="ARBA" id="ARBA00004123"/>
    </source>
</evidence>
<dbReference type="Gene3D" id="2.60.120.650">
    <property type="entry name" value="Cupin"/>
    <property type="match status" value="1"/>
</dbReference>
<keyword evidence="9" id="KW-0408">Iron</keyword>
<dbReference type="InterPro" id="IPR046941">
    <property type="entry name" value="KDM6_GATAL_sf"/>
</dbReference>
<dbReference type="InterPro" id="IPR003347">
    <property type="entry name" value="JmjC_dom"/>
</dbReference>
<comment type="caution">
    <text evidence="13">The sequence shown here is derived from an EMBL/GenBank/DDBJ whole genome shotgun (WGS) entry which is preliminary data.</text>
</comment>
<dbReference type="GO" id="GO:0046872">
    <property type="term" value="F:metal ion binding"/>
    <property type="evidence" value="ECO:0007669"/>
    <property type="project" value="UniProtKB-KW"/>
</dbReference>
<evidence type="ECO:0000256" key="1">
    <source>
        <dbReference type="ARBA" id="ARBA00001954"/>
    </source>
</evidence>
<evidence type="ECO:0000256" key="11">
    <source>
        <dbReference type="ARBA" id="ARBA00034483"/>
    </source>
</evidence>
<dbReference type="GO" id="GO:0031490">
    <property type="term" value="F:chromatin DNA binding"/>
    <property type="evidence" value="ECO:0007669"/>
    <property type="project" value="TreeGrafter"/>
</dbReference>
<comment type="similarity">
    <text evidence="11">Belongs to the UTX family.</text>
</comment>
<dbReference type="PANTHER" id="PTHR14017">
    <property type="entry name" value="LYSINE-SPECIFIC DEMETHYLASE"/>
    <property type="match status" value="1"/>
</dbReference>
<dbReference type="Pfam" id="PF02373">
    <property type="entry name" value="JmjC"/>
    <property type="match status" value="1"/>
</dbReference>
<dbReference type="Pfam" id="PF21326">
    <property type="entry name" value="KDM6_GATAL"/>
    <property type="match status" value="1"/>
</dbReference>
<dbReference type="SMART" id="SM00558">
    <property type="entry name" value="JmjC"/>
    <property type="match status" value="1"/>
</dbReference>
<evidence type="ECO:0000313" key="13">
    <source>
        <dbReference type="EMBL" id="CAI8021475.1"/>
    </source>
</evidence>
<comment type="subcellular location">
    <subcellularLocation>
        <location evidence="2">Nucleus</location>
    </subcellularLocation>
</comment>
<evidence type="ECO:0000256" key="8">
    <source>
        <dbReference type="ARBA" id="ARBA00023002"/>
    </source>
</evidence>
<keyword evidence="14" id="KW-1185">Reference proteome</keyword>
<dbReference type="Gene3D" id="1.20.58.1370">
    <property type="match status" value="1"/>
</dbReference>
<evidence type="ECO:0000313" key="14">
    <source>
        <dbReference type="Proteomes" id="UP001174909"/>
    </source>
</evidence>